<evidence type="ECO:0000256" key="1">
    <source>
        <dbReference type="ARBA" id="ARBA00004613"/>
    </source>
</evidence>
<organism evidence="10 11">
    <name type="scientific">Streptomyces phaeofaciens</name>
    <dbReference type="NCBI Taxonomy" id="68254"/>
    <lineage>
        <taxon>Bacteria</taxon>
        <taxon>Bacillati</taxon>
        <taxon>Actinomycetota</taxon>
        <taxon>Actinomycetes</taxon>
        <taxon>Kitasatosporales</taxon>
        <taxon>Streptomycetaceae</taxon>
        <taxon>Streptomyces</taxon>
    </lineage>
</organism>
<dbReference type="GO" id="GO:0005576">
    <property type="term" value="C:extracellular region"/>
    <property type="evidence" value="ECO:0007669"/>
    <property type="project" value="UniProtKB-SubCell"/>
</dbReference>
<feature type="region of interest" description="Disordered" evidence="7">
    <location>
        <begin position="142"/>
        <end position="169"/>
    </location>
</feature>
<feature type="compositionally biased region" description="Basic and acidic residues" evidence="7">
    <location>
        <begin position="160"/>
        <end position="169"/>
    </location>
</feature>
<feature type="signal peptide" evidence="8">
    <location>
        <begin position="1"/>
        <end position="31"/>
    </location>
</feature>
<evidence type="ECO:0000256" key="5">
    <source>
        <dbReference type="ARBA" id="ARBA00022900"/>
    </source>
</evidence>
<dbReference type="RefSeq" id="WP_189715624.1">
    <property type="nucleotide sequence ID" value="NZ_BMSA01000023.1"/>
</dbReference>
<feature type="chain" id="PRO_5036816981" description="Subtilisin inhibitor domain-containing protein" evidence="8">
    <location>
        <begin position="32"/>
        <end position="169"/>
    </location>
</feature>
<comment type="subcellular location">
    <subcellularLocation>
        <location evidence="1">Secreted</location>
    </subcellularLocation>
</comment>
<comment type="similarity">
    <text evidence="2">Belongs to the protease inhibitor I16 (SSI) family.</text>
</comment>
<evidence type="ECO:0000256" key="4">
    <source>
        <dbReference type="ARBA" id="ARBA00022690"/>
    </source>
</evidence>
<evidence type="ECO:0000313" key="10">
    <source>
        <dbReference type="EMBL" id="GGT77478.1"/>
    </source>
</evidence>
<keyword evidence="4" id="KW-0646">Protease inhibitor</keyword>
<dbReference type="GO" id="GO:0004867">
    <property type="term" value="F:serine-type endopeptidase inhibitor activity"/>
    <property type="evidence" value="ECO:0007669"/>
    <property type="project" value="UniProtKB-KW"/>
</dbReference>
<evidence type="ECO:0000256" key="2">
    <source>
        <dbReference type="ARBA" id="ARBA00010472"/>
    </source>
</evidence>
<dbReference type="SUPFAM" id="SSF55399">
    <property type="entry name" value="Subtilisin inhibitor"/>
    <property type="match status" value="1"/>
</dbReference>
<dbReference type="InterPro" id="IPR036819">
    <property type="entry name" value="Subtilisin_inhibitor-like_sf"/>
</dbReference>
<evidence type="ECO:0000256" key="3">
    <source>
        <dbReference type="ARBA" id="ARBA00022525"/>
    </source>
</evidence>
<reference evidence="10" key="2">
    <citation type="submission" date="2020-09" db="EMBL/GenBank/DDBJ databases">
        <authorList>
            <person name="Sun Q."/>
            <person name="Ohkuma M."/>
        </authorList>
    </citation>
    <scope>NUCLEOTIDE SEQUENCE</scope>
    <source>
        <strain evidence="10">JCM 4125</strain>
    </source>
</reference>
<evidence type="ECO:0000313" key="11">
    <source>
        <dbReference type="Proteomes" id="UP000646776"/>
    </source>
</evidence>
<name>A0A918LZ93_9ACTN</name>
<dbReference type="InterPro" id="IPR023549">
    <property type="entry name" value="Subtilisin_inhibitor"/>
</dbReference>
<evidence type="ECO:0000256" key="7">
    <source>
        <dbReference type="SAM" id="MobiDB-lite"/>
    </source>
</evidence>
<feature type="domain" description="Subtilisin inhibitor" evidence="9">
    <location>
        <begin position="41"/>
        <end position="125"/>
    </location>
</feature>
<evidence type="ECO:0000256" key="6">
    <source>
        <dbReference type="ARBA" id="ARBA00023157"/>
    </source>
</evidence>
<keyword evidence="5" id="KW-0722">Serine protease inhibitor</keyword>
<keyword evidence="3" id="KW-0964">Secreted</keyword>
<sequence length="169" mass="17067">MKHSFPTTAVRRVLPAAAVLLLAAAVVPAHAAARDAFPGNWLQLTVTRGTSPSADGRGALLLCDPPQGHSRAVEACGQLAAVDGDPGGLTAAQDAVCAMVYAPVTARASGRWNGRPVEYSRTFGNACELAALTGAVFALDEADEADEADGEAGQTGKGGETGKADAPEV</sequence>
<proteinExistence type="inferred from homology"/>
<protein>
    <recommendedName>
        <fullName evidence="9">Subtilisin inhibitor domain-containing protein</fullName>
    </recommendedName>
</protein>
<keyword evidence="8" id="KW-0732">Signal</keyword>
<accession>A0A918LZ93</accession>
<evidence type="ECO:0000256" key="8">
    <source>
        <dbReference type="SAM" id="SignalP"/>
    </source>
</evidence>
<dbReference type="EMBL" id="BMSA01000023">
    <property type="protein sequence ID" value="GGT77478.1"/>
    <property type="molecule type" value="Genomic_DNA"/>
</dbReference>
<keyword evidence="11" id="KW-1185">Reference proteome</keyword>
<reference evidence="10" key="1">
    <citation type="journal article" date="2014" name="Int. J. Syst. Evol. Microbiol.">
        <title>Complete genome sequence of Corynebacterium casei LMG S-19264T (=DSM 44701T), isolated from a smear-ripened cheese.</title>
        <authorList>
            <consortium name="US DOE Joint Genome Institute (JGI-PGF)"/>
            <person name="Walter F."/>
            <person name="Albersmeier A."/>
            <person name="Kalinowski J."/>
            <person name="Ruckert C."/>
        </authorList>
    </citation>
    <scope>NUCLEOTIDE SEQUENCE</scope>
    <source>
        <strain evidence="10">JCM 4125</strain>
    </source>
</reference>
<gene>
    <name evidence="10" type="ORF">GCM10010226_64450</name>
</gene>
<comment type="caution">
    <text evidence="10">The sequence shown here is derived from an EMBL/GenBank/DDBJ whole genome shotgun (WGS) entry which is preliminary data.</text>
</comment>
<dbReference type="Pfam" id="PF00720">
    <property type="entry name" value="SSI"/>
    <property type="match status" value="1"/>
</dbReference>
<dbReference type="Proteomes" id="UP000646776">
    <property type="component" value="Unassembled WGS sequence"/>
</dbReference>
<dbReference type="AlphaFoldDB" id="A0A918LZ93"/>
<keyword evidence="6" id="KW-1015">Disulfide bond</keyword>
<dbReference type="Gene3D" id="3.30.350.10">
    <property type="entry name" value="Subtilisin inhibitor-like"/>
    <property type="match status" value="1"/>
</dbReference>
<evidence type="ECO:0000259" key="9">
    <source>
        <dbReference type="Pfam" id="PF00720"/>
    </source>
</evidence>